<dbReference type="Gene3D" id="3.40.50.1820">
    <property type="entry name" value="alpha/beta hydrolase"/>
    <property type="match status" value="1"/>
</dbReference>
<dbReference type="Pfam" id="PF00561">
    <property type="entry name" value="Abhydrolase_1"/>
    <property type="match status" value="1"/>
</dbReference>
<evidence type="ECO:0000313" key="5">
    <source>
        <dbReference type="Proteomes" id="UP000027920"/>
    </source>
</evidence>
<name>A0A072PBJ5_9EURO</name>
<protein>
    <recommendedName>
        <fullName evidence="3">AB hydrolase-1 domain-containing protein</fullName>
    </recommendedName>
</protein>
<dbReference type="PANTHER" id="PTHR43329">
    <property type="entry name" value="EPOXIDE HYDROLASE"/>
    <property type="match status" value="1"/>
</dbReference>
<dbReference type="STRING" id="1182545.A0A072PBJ5"/>
<dbReference type="PRINTS" id="PR00412">
    <property type="entry name" value="EPOXHYDRLASE"/>
</dbReference>
<dbReference type="SUPFAM" id="SSF53474">
    <property type="entry name" value="alpha/beta-Hydrolases"/>
    <property type="match status" value="1"/>
</dbReference>
<dbReference type="VEuPathDB" id="FungiDB:A1O9_10846"/>
<dbReference type="RefSeq" id="XP_013255530.1">
    <property type="nucleotide sequence ID" value="XM_013400076.1"/>
</dbReference>
<dbReference type="HOGENOM" id="CLU_020336_7_0_1"/>
<dbReference type="AlphaFoldDB" id="A0A072PBJ5"/>
<comment type="caution">
    <text evidence="4">The sequence shown here is derived from an EMBL/GenBank/DDBJ whole genome shotgun (WGS) entry which is preliminary data.</text>
</comment>
<proteinExistence type="inferred from homology"/>
<feature type="domain" description="AB hydrolase-1" evidence="3">
    <location>
        <begin position="33"/>
        <end position="149"/>
    </location>
</feature>
<evidence type="ECO:0000256" key="2">
    <source>
        <dbReference type="ARBA" id="ARBA00038334"/>
    </source>
</evidence>
<sequence length="331" mass="36991">MSEFPKKTFTAARSGNTYQYIRIEATSPGKTTVAFFHGFPAIAFGWRHQIKCLADKGYGIIAPDLLGYGGTSKPEPASAYRTRIMVEDIREVLDHEKIDNFHGVGHDAGSFFLSRLYNYHPARLLSLTFVSVPYNPPGIPFDLEAVNQLTKNMIGFEKFGYIRFLASDRSPEVIGKHLASFQSIIFHKDADLRADEFYPPGRCEAWLEADRDDDQIILDAEESAAWMDAFRRGGFLGPTNWYRGMTEKSAIEEEQADLAGGKLTTKLHVPVLAIDSQPDRASLPGFLVGSIKPHAERLTVKVVESQGHYPHIVSKEEVNQSLYEFISGIDA</sequence>
<dbReference type="InterPro" id="IPR000073">
    <property type="entry name" value="AB_hydrolase_1"/>
</dbReference>
<dbReference type="EMBL" id="AMGV01000015">
    <property type="protein sequence ID" value="KEF52940.1"/>
    <property type="molecule type" value="Genomic_DNA"/>
</dbReference>
<organism evidence="4 5">
    <name type="scientific">Exophiala aquamarina CBS 119918</name>
    <dbReference type="NCBI Taxonomy" id="1182545"/>
    <lineage>
        <taxon>Eukaryota</taxon>
        <taxon>Fungi</taxon>
        <taxon>Dikarya</taxon>
        <taxon>Ascomycota</taxon>
        <taxon>Pezizomycotina</taxon>
        <taxon>Eurotiomycetes</taxon>
        <taxon>Chaetothyriomycetidae</taxon>
        <taxon>Chaetothyriales</taxon>
        <taxon>Herpotrichiellaceae</taxon>
        <taxon>Exophiala</taxon>
    </lineage>
</organism>
<keyword evidence="5" id="KW-1185">Reference proteome</keyword>
<dbReference type="Proteomes" id="UP000027920">
    <property type="component" value="Unassembled WGS sequence"/>
</dbReference>
<accession>A0A072PBJ5</accession>
<dbReference type="GeneID" id="25285749"/>
<dbReference type="InterPro" id="IPR029058">
    <property type="entry name" value="AB_hydrolase_fold"/>
</dbReference>
<dbReference type="GO" id="GO:0016787">
    <property type="term" value="F:hydrolase activity"/>
    <property type="evidence" value="ECO:0007669"/>
    <property type="project" value="UniProtKB-KW"/>
</dbReference>
<gene>
    <name evidence="4" type="ORF">A1O9_10846</name>
</gene>
<dbReference type="InterPro" id="IPR000639">
    <property type="entry name" value="Epox_hydrolase-like"/>
</dbReference>
<reference evidence="4 5" key="1">
    <citation type="submission" date="2013-03" db="EMBL/GenBank/DDBJ databases">
        <title>The Genome Sequence of Exophiala aquamarina CBS 119918.</title>
        <authorList>
            <consortium name="The Broad Institute Genomics Platform"/>
            <person name="Cuomo C."/>
            <person name="de Hoog S."/>
            <person name="Gorbushina A."/>
            <person name="Walker B."/>
            <person name="Young S.K."/>
            <person name="Zeng Q."/>
            <person name="Gargeya S."/>
            <person name="Fitzgerald M."/>
            <person name="Haas B."/>
            <person name="Abouelleil A."/>
            <person name="Allen A.W."/>
            <person name="Alvarado L."/>
            <person name="Arachchi H.M."/>
            <person name="Berlin A.M."/>
            <person name="Chapman S.B."/>
            <person name="Gainer-Dewar J."/>
            <person name="Goldberg J."/>
            <person name="Griggs A."/>
            <person name="Gujja S."/>
            <person name="Hansen M."/>
            <person name="Howarth C."/>
            <person name="Imamovic A."/>
            <person name="Ireland A."/>
            <person name="Larimer J."/>
            <person name="McCowan C."/>
            <person name="Murphy C."/>
            <person name="Pearson M."/>
            <person name="Poon T.W."/>
            <person name="Priest M."/>
            <person name="Roberts A."/>
            <person name="Saif S."/>
            <person name="Shea T."/>
            <person name="Sisk P."/>
            <person name="Sykes S."/>
            <person name="Wortman J."/>
            <person name="Nusbaum C."/>
            <person name="Birren B."/>
        </authorList>
    </citation>
    <scope>NUCLEOTIDE SEQUENCE [LARGE SCALE GENOMIC DNA]</scope>
    <source>
        <strain evidence="4 5">CBS 119918</strain>
    </source>
</reference>
<keyword evidence="1" id="KW-0378">Hydrolase</keyword>
<dbReference type="OrthoDB" id="284184at2759"/>
<evidence type="ECO:0000259" key="3">
    <source>
        <dbReference type="Pfam" id="PF00561"/>
    </source>
</evidence>
<evidence type="ECO:0000313" key="4">
    <source>
        <dbReference type="EMBL" id="KEF52940.1"/>
    </source>
</evidence>
<evidence type="ECO:0000256" key="1">
    <source>
        <dbReference type="ARBA" id="ARBA00022801"/>
    </source>
</evidence>
<comment type="similarity">
    <text evidence="2">Belongs to the AB hydrolase superfamily. Epoxide hydrolase family.</text>
</comment>